<dbReference type="EMBL" id="BGZK01000467">
    <property type="protein sequence ID" value="GBP45295.1"/>
    <property type="molecule type" value="Genomic_DNA"/>
</dbReference>
<keyword evidence="2" id="KW-1185">Reference proteome</keyword>
<dbReference type="Proteomes" id="UP000299102">
    <property type="component" value="Unassembled WGS sequence"/>
</dbReference>
<evidence type="ECO:0000313" key="1">
    <source>
        <dbReference type="EMBL" id="GBP45295.1"/>
    </source>
</evidence>
<proteinExistence type="predicted"/>
<gene>
    <name evidence="1" type="ORF">EVAR_29043_1</name>
</gene>
<sequence length="71" mass="8394">MGQYCLVVNLQLFSCVEVPQLMTTQLKPNELWARRRPEPLQEGDWSKNRFQSVVDYPVRDCGVRLLLTLQW</sequence>
<dbReference type="AlphaFoldDB" id="A0A4C1W594"/>
<accession>A0A4C1W594</accession>
<comment type="caution">
    <text evidence="1">The sequence shown here is derived from an EMBL/GenBank/DDBJ whole genome shotgun (WGS) entry which is preliminary data.</text>
</comment>
<evidence type="ECO:0000313" key="2">
    <source>
        <dbReference type="Proteomes" id="UP000299102"/>
    </source>
</evidence>
<reference evidence="1 2" key="1">
    <citation type="journal article" date="2019" name="Commun. Biol.">
        <title>The bagworm genome reveals a unique fibroin gene that provides high tensile strength.</title>
        <authorList>
            <person name="Kono N."/>
            <person name="Nakamura H."/>
            <person name="Ohtoshi R."/>
            <person name="Tomita M."/>
            <person name="Numata K."/>
            <person name="Arakawa K."/>
        </authorList>
    </citation>
    <scope>NUCLEOTIDE SEQUENCE [LARGE SCALE GENOMIC DNA]</scope>
</reference>
<organism evidence="1 2">
    <name type="scientific">Eumeta variegata</name>
    <name type="common">Bagworm moth</name>
    <name type="synonym">Eumeta japonica</name>
    <dbReference type="NCBI Taxonomy" id="151549"/>
    <lineage>
        <taxon>Eukaryota</taxon>
        <taxon>Metazoa</taxon>
        <taxon>Ecdysozoa</taxon>
        <taxon>Arthropoda</taxon>
        <taxon>Hexapoda</taxon>
        <taxon>Insecta</taxon>
        <taxon>Pterygota</taxon>
        <taxon>Neoptera</taxon>
        <taxon>Endopterygota</taxon>
        <taxon>Lepidoptera</taxon>
        <taxon>Glossata</taxon>
        <taxon>Ditrysia</taxon>
        <taxon>Tineoidea</taxon>
        <taxon>Psychidae</taxon>
        <taxon>Oiketicinae</taxon>
        <taxon>Eumeta</taxon>
    </lineage>
</organism>
<name>A0A4C1W594_EUMVA</name>
<protein>
    <submittedName>
        <fullName evidence="1">Uncharacterized protein</fullName>
    </submittedName>
</protein>